<evidence type="ECO:0000313" key="9">
    <source>
        <dbReference type="EMBL" id="MBC8541547.1"/>
    </source>
</evidence>
<proteinExistence type="inferred from homology"/>
<comment type="caution">
    <text evidence="9">The sequence shown here is derived from an EMBL/GenBank/DDBJ whole genome shotgun (WGS) entry which is preliminary data.</text>
</comment>
<organism evidence="9 10">
    <name type="scientific">Congzhengia minquanensis</name>
    <dbReference type="NCBI Taxonomy" id="2763657"/>
    <lineage>
        <taxon>Bacteria</taxon>
        <taxon>Bacillati</taxon>
        <taxon>Bacillota</taxon>
        <taxon>Clostridia</taxon>
        <taxon>Eubacteriales</taxon>
        <taxon>Oscillospiraceae</taxon>
        <taxon>Congzhengia</taxon>
    </lineage>
</organism>
<dbReference type="EMBL" id="JACRSU010000004">
    <property type="protein sequence ID" value="MBC8541547.1"/>
    <property type="molecule type" value="Genomic_DNA"/>
</dbReference>
<evidence type="ECO:0000313" key="10">
    <source>
        <dbReference type="Proteomes" id="UP000611762"/>
    </source>
</evidence>
<evidence type="ECO:0000256" key="3">
    <source>
        <dbReference type="ARBA" id="ARBA00022917"/>
    </source>
</evidence>
<dbReference type="Pfam" id="PF00707">
    <property type="entry name" value="IF3_C"/>
    <property type="match status" value="1"/>
</dbReference>
<feature type="domain" description="Translation initiation factor 3 N-terminal" evidence="8">
    <location>
        <begin position="2"/>
        <end position="71"/>
    </location>
</feature>
<dbReference type="PANTHER" id="PTHR10938:SF0">
    <property type="entry name" value="TRANSLATION INITIATION FACTOR IF-3, MITOCHONDRIAL"/>
    <property type="match status" value="1"/>
</dbReference>
<dbReference type="GO" id="GO:0005829">
    <property type="term" value="C:cytosol"/>
    <property type="evidence" value="ECO:0007669"/>
    <property type="project" value="TreeGrafter"/>
</dbReference>
<dbReference type="InterPro" id="IPR019813">
    <property type="entry name" value="Translation_initiation_fac3_CS"/>
</dbReference>
<dbReference type="FunFam" id="3.10.20.80:FF:000001">
    <property type="entry name" value="Translation initiation factor IF-3"/>
    <property type="match status" value="1"/>
</dbReference>
<dbReference type="PROSITE" id="PS00938">
    <property type="entry name" value="IF3"/>
    <property type="match status" value="1"/>
</dbReference>
<evidence type="ECO:0000256" key="4">
    <source>
        <dbReference type="HAMAP-Rule" id="MF_00080"/>
    </source>
</evidence>
<dbReference type="InterPro" id="IPR036788">
    <property type="entry name" value="T_IF-3_C_sf"/>
</dbReference>
<dbReference type="FunFam" id="3.30.110.10:FF:000001">
    <property type="entry name" value="Translation initiation factor IF-3"/>
    <property type="match status" value="1"/>
</dbReference>
<dbReference type="SUPFAM" id="SSF54364">
    <property type="entry name" value="Translation initiation factor IF3, N-terminal domain"/>
    <property type="match status" value="1"/>
</dbReference>
<keyword evidence="3 4" id="KW-0648">Protein biosynthesis</keyword>
<evidence type="ECO:0000256" key="5">
    <source>
        <dbReference type="NCBIfam" id="TIGR00168"/>
    </source>
</evidence>
<dbReference type="InterPro" id="IPR036787">
    <property type="entry name" value="T_IF-3_N_sf"/>
</dbReference>
<accession>A0A926HVE0</accession>
<dbReference type="GO" id="GO:0016020">
    <property type="term" value="C:membrane"/>
    <property type="evidence" value="ECO:0007669"/>
    <property type="project" value="TreeGrafter"/>
</dbReference>
<feature type="domain" description="Translation initiation factor 3 C-terminal" evidence="7">
    <location>
        <begin position="78"/>
        <end position="163"/>
    </location>
</feature>
<dbReference type="HAMAP" id="MF_00080">
    <property type="entry name" value="IF_3"/>
    <property type="match status" value="1"/>
</dbReference>
<dbReference type="NCBIfam" id="TIGR00168">
    <property type="entry name" value="infC"/>
    <property type="match status" value="1"/>
</dbReference>
<dbReference type="Gene3D" id="3.10.20.80">
    <property type="entry name" value="Translation initiation factor 3 (IF-3), N-terminal domain"/>
    <property type="match status" value="1"/>
</dbReference>
<comment type="similarity">
    <text evidence="1 4 6">Belongs to the IF-3 family.</text>
</comment>
<dbReference type="InterPro" id="IPR001288">
    <property type="entry name" value="Translation_initiation_fac_3"/>
</dbReference>
<evidence type="ECO:0000256" key="6">
    <source>
        <dbReference type="RuleBase" id="RU000646"/>
    </source>
</evidence>
<keyword evidence="2 4" id="KW-0396">Initiation factor</keyword>
<evidence type="ECO:0000259" key="7">
    <source>
        <dbReference type="Pfam" id="PF00707"/>
    </source>
</evidence>
<keyword evidence="4" id="KW-0963">Cytoplasm</keyword>
<dbReference type="InterPro" id="IPR019814">
    <property type="entry name" value="Translation_initiation_fac_3_N"/>
</dbReference>
<dbReference type="GO" id="GO:0032790">
    <property type="term" value="P:ribosome disassembly"/>
    <property type="evidence" value="ECO:0007669"/>
    <property type="project" value="TreeGrafter"/>
</dbReference>
<reference evidence="9" key="1">
    <citation type="submission" date="2020-08" db="EMBL/GenBank/DDBJ databases">
        <title>Genome public.</title>
        <authorList>
            <person name="Liu C."/>
            <person name="Sun Q."/>
        </authorList>
    </citation>
    <scope>NUCLEOTIDE SEQUENCE</scope>
    <source>
        <strain evidence="9">H8</strain>
    </source>
</reference>
<gene>
    <name evidence="4" type="primary">infC</name>
    <name evidence="9" type="ORF">H8698_11215</name>
</gene>
<dbReference type="Proteomes" id="UP000611762">
    <property type="component" value="Unassembled WGS sequence"/>
</dbReference>
<keyword evidence="10" id="KW-1185">Reference proteome</keyword>
<evidence type="ECO:0000256" key="2">
    <source>
        <dbReference type="ARBA" id="ARBA00022540"/>
    </source>
</evidence>
<comment type="subunit">
    <text evidence="4 6">Monomer.</text>
</comment>
<sequence length="167" mass="18690">MINEEIRVKEVRLVGQDGAPLGITTSADALEQAYAKNLDLVLIAPKAEPPVCKIMDYGKYKFELAKRDKEARKNQKVVSIKEIRVSPSIDNHDFETKVNHTKKFLSDGDKVKITVRFRGREVHHSALGFQLLERFKEAVSEFGAVDKPPKLEGKNMSMVVSPKGAAK</sequence>
<name>A0A926HVE0_9FIRM</name>
<evidence type="ECO:0000259" key="8">
    <source>
        <dbReference type="Pfam" id="PF05198"/>
    </source>
</evidence>
<dbReference type="GO" id="GO:0043022">
    <property type="term" value="F:ribosome binding"/>
    <property type="evidence" value="ECO:0007669"/>
    <property type="project" value="UniProtKB-ARBA"/>
</dbReference>
<protein>
    <recommendedName>
        <fullName evidence="4 5">Translation initiation factor IF-3</fullName>
    </recommendedName>
</protein>
<dbReference type="Pfam" id="PF05198">
    <property type="entry name" value="IF3_N"/>
    <property type="match status" value="1"/>
</dbReference>
<comment type="subcellular location">
    <subcellularLocation>
        <location evidence="4 6">Cytoplasm</location>
    </subcellularLocation>
</comment>
<dbReference type="GO" id="GO:0003743">
    <property type="term" value="F:translation initiation factor activity"/>
    <property type="evidence" value="ECO:0007669"/>
    <property type="project" value="UniProtKB-UniRule"/>
</dbReference>
<comment type="function">
    <text evidence="4 6">IF-3 binds to the 30S ribosomal subunit and shifts the equilibrium between 70S ribosomes and their 50S and 30S subunits in favor of the free subunits, thus enhancing the availability of 30S subunits on which protein synthesis initiation begins.</text>
</comment>
<dbReference type="SUPFAM" id="SSF55200">
    <property type="entry name" value="Translation initiation factor IF3, C-terminal domain"/>
    <property type="match status" value="1"/>
</dbReference>
<dbReference type="Gene3D" id="3.30.110.10">
    <property type="entry name" value="Translation initiation factor 3 (IF-3), C-terminal domain"/>
    <property type="match status" value="1"/>
</dbReference>
<dbReference type="InterPro" id="IPR019815">
    <property type="entry name" value="Translation_initiation_fac_3_C"/>
</dbReference>
<evidence type="ECO:0000256" key="1">
    <source>
        <dbReference type="ARBA" id="ARBA00005439"/>
    </source>
</evidence>
<dbReference type="AlphaFoldDB" id="A0A926HVE0"/>
<dbReference type="PANTHER" id="PTHR10938">
    <property type="entry name" value="TRANSLATION INITIATION FACTOR IF-3"/>
    <property type="match status" value="1"/>
</dbReference>
<dbReference type="RefSeq" id="WP_177678392.1">
    <property type="nucleotide sequence ID" value="NZ_JACRSU010000004.1"/>
</dbReference>